<dbReference type="InterPro" id="IPR008551">
    <property type="entry name" value="TANGO2"/>
</dbReference>
<name>A0A369A2Y0_9GAMM</name>
<comment type="caution">
    <text evidence="1">The sequence shown here is derived from an EMBL/GenBank/DDBJ whole genome shotgun (WGS) entry which is preliminary data.</text>
</comment>
<dbReference type="EMBL" id="QPJQ01000012">
    <property type="protein sequence ID" value="RCX03503.1"/>
    <property type="molecule type" value="Genomic_DNA"/>
</dbReference>
<dbReference type="OrthoDB" id="1113830at2"/>
<gene>
    <name evidence="1" type="ORF">DFP77_11241</name>
</gene>
<dbReference type="RefSeq" id="WP_114411824.1">
    <property type="nucleotide sequence ID" value="NZ_QPJQ01000012.1"/>
</dbReference>
<evidence type="ECO:0000313" key="1">
    <source>
        <dbReference type="EMBL" id="RCX03503.1"/>
    </source>
</evidence>
<proteinExistence type="predicted"/>
<protein>
    <submittedName>
        <fullName evidence="1">Transport and Golgi organization protein 2</fullName>
    </submittedName>
</protein>
<evidence type="ECO:0000313" key="2">
    <source>
        <dbReference type="Proteomes" id="UP000253506"/>
    </source>
</evidence>
<reference evidence="1 2" key="1">
    <citation type="submission" date="2018-07" db="EMBL/GenBank/DDBJ databases">
        <title>Genomic Encyclopedia of Type Strains, Phase III (KMG-III): the genomes of soil and plant-associated and newly described type strains.</title>
        <authorList>
            <person name="Whitman W."/>
        </authorList>
    </citation>
    <scope>NUCLEOTIDE SEQUENCE [LARGE SCALE GENOMIC DNA]</scope>
    <source>
        <strain evidence="1 2">CECT 7731</strain>
    </source>
</reference>
<organism evidence="1 2">
    <name type="scientific">Marinomonas foliarum</name>
    <dbReference type="NCBI Taxonomy" id="491950"/>
    <lineage>
        <taxon>Bacteria</taxon>
        <taxon>Pseudomonadati</taxon>
        <taxon>Pseudomonadota</taxon>
        <taxon>Gammaproteobacteria</taxon>
        <taxon>Oceanospirillales</taxon>
        <taxon>Oceanospirillaceae</taxon>
        <taxon>Marinomonas</taxon>
    </lineage>
</organism>
<accession>A0A369A2Y0</accession>
<sequence>MCSVSWWIDESGYQLFFNRDEQKARAPALSPQSFALQGIQVLMPIDPVGKGSWISLNEAGVSLCLLNNYQGKTPSGQLTSRGQLVKQLSSATGLAQIEWQFAQLDLQQLAPFTLLAFELGNSKVREFQWDGENASILYAQSPHFSSAVELEGVTAYRQSVYEELAVESADDLLLFHSQHHPEQSHFSVCMHREDAQTVSFTRIQVAKDNFQMSYVAGSPCSNLAPQALASQSYCFQDNGFQSNRSQDTCFHEKVSLVTGSY</sequence>
<dbReference type="Pfam" id="PF05742">
    <property type="entry name" value="TANGO2"/>
    <property type="match status" value="1"/>
</dbReference>
<dbReference type="Proteomes" id="UP000253506">
    <property type="component" value="Unassembled WGS sequence"/>
</dbReference>
<dbReference type="AlphaFoldDB" id="A0A369A2Y0"/>